<proteinExistence type="predicted"/>
<dbReference type="Gene3D" id="2.170.210.20">
    <property type="entry name" value="Spindle assembly abnormal protein 6, N-terminal domain"/>
    <property type="match status" value="1"/>
</dbReference>
<dbReference type="Proteomes" id="UP000193642">
    <property type="component" value="Unassembled WGS sequence"/>
</dbReference>
<feature type="coiled-coil region" evidence="6">
    <location>
        <begin position="343"/>
        <end position="370"/>
    </location>
</feature>
<feature type="compositionally biased region" description="Low complexity" evidence="7">
    <location>
        <begin position="440"/>
        <end position="456"/>
    </location>
</feature>
<evidence type="ECO:0000256" key="4">
    <source>
        <dbReference type="ARBA" id="ARBA00023212"/>
    </source>
</evidence>
<feature type="region of interest" description="Disordered" evidence="7">
    <location>
        <begin position="440"/>
        <end position="478"/>
    </location>
</feature>
<evidence type="ECO:0000256" key="2">
    <source>
        <dbReference type="ARBA" id="ARBA00022490"/>
    </source>
</evidence>
<dbReference type="PANTHER" id="PTHR44281">
    <property type="entry name" value="SPINDLE ASSEMBLY ABNORMAL PROTEIN 6 HOMOLOG"/>
    <property type="match status" value="1"/>
</dbReference>
<comment type="subcellular location">
    <subcellularLocation>
        <location evidence="1">Cytoplasm</location>
        <location evidence="1">Cytoskeleton</location>
        <location evidence="1">Microtubule organizing center</location>
        <location evidence="1">Centrosome</location>
    </subcellularLocation>
</comment>
<evidence type="ECO:0000256" key="7">
    <source>
        <dbReference type="SAM" id="MobiDB-lite"/>
    </source>
</evidence>
<accession>A0A1Y2C0N4</accession>
<evidence type="ECO:0000256" key="3">
    <source>
        <dbReference type="ARBA" id="ARBA00023054"/>
    </source>
</evidence>
<reference evidence="9 10" key="1">
    <citation type="submission" date="2016-07" db="EMBL/GenBank/DDBJ databases">
        <title>Pervasive Adenine N6-methylation of Active Genes in Fungi.</title>
        <authorList>
            <consortium name="DOE Joint Genome Institute"/>
            <person name="Mondo S.J."/>
            <person name="Dannebaum R.O."/>
            <person name="Kuo R.C."/>
            <person name="Labutti K."/>
            <person name="Haridas S."/>
            <person name="Kuo A."/>
            <person name="Salamov A."/>
            <person name="Ahrendt S.R."/>
            <person name="Lipzen A."/>
            <person name="Sullivan W."/>
            <person name="Andreopoulos W.B."/>
            <person name="Clum A."/>
            <person name="Lindquist E."/>
            <person name="Daum C."/>
            <person name="Ramamoorthy G.K."/>
            <person name="Gryganskyi A."/>
            <person name="Culley D."/>
            <person name="Magnuson J.K."/>
            <person name="James T.Y."/>
            <person name="O'Malley M.A."/>
            <person name="Stajich J.E."/>
            <person name="Spatafora J.W."/>
            <person name="Visel A."/>
            <person name="Grigoriev I.V."/>
        </authorList>
    </citation>
    <scope>NUCLEOTIDE SEQUENCE [LARGE SCALE GENOMIC DNA]</scope>
    <source>
        <strain evidence="9 10">JEL800</strain>
    </source>
</reference>
<feature type="non-terminal residue" evidence="9">
    <location>
        <position position="1"/>
    </location>
</feature>
<dbReference type="EMBL" id="MCGO01000035">
    <property type="protein sequence ID" value="ORY40437.1"/>
    <property type="molecule type" value="Genomic_DNA"/>
</dbReference>
<dbReference type="Pfam" id="PF16531">
    <property type="entry name" value="SAS-6_N"/>
    <property type="match status" value="1"/>
</dbReference>
<evidence type="ECO:0000256" key="5">
    <source>
        <dbReference type="ARBA" id="ARBA00023306"/>
    </source>
</evidence>
<evidence type="ECO:0000313" key="9">
    <source>
        <dbReference type="EMBL" id="ORY40437.1"/>
    </source>
</evidence>
<keyword evidence="10" id="KW-1185">Reference proteome</keyword>
<sequence>SSRPVFVGDAGTPLAVEVAFSTSEGAVSARLTSAADVFFVFEAVVQRNDFDALRKRQHLLVAFDALEDMALALLDQCSKDPTRFQARLSVSQSHEPSANDNAIKQHLAALVDHFSKESKLLAKKLMDTEADMSAKLRAQESSAHALSLELESLKISHAEQASRLELQHSIQLSKERDAFLKEKDGLKDGFEKERRALVDRYEEKVYRSISSTSTSLQTTTSQLEAHGLRKRVGDLERIASEREDSVRRLEKERAEREGMKGRLEEVLEECQRQKEGLEEGFRTATEEINKGNEIIRKIQADLKSAKSKIKLKNVVALQQEKLLDERAVSSKCTRKSWKPERTVGRMQKEAEEYKTRIEELNKSVEEGKKIIGENTHVIEWLHKQLNEEALNKPGLGGYGRLDFDKYGSTTARDVPISSSAPNQATGGILSGLREMHLNEPAINNNNTNNTSPAAANKYTPIRGVSPHQNSPVRDTSSLNLAGKSANATAAAVSHLFKENLYTGRVGGGVGVGQQTGTTAVKKSNYF</sequence>
<feature type="domain" description="Spindle assembly abnormal protein 6 N-terminal" evidence="8">
    <location>
        <begin position="25"/>
        <end position="94"/>
    </location>
</feature>
<feature type="compositionally biased region" description="Polar residues" evidence="7">
    <location>
        <begin position="466"/>
        <end position="478"/>
    </location>
</feature>
<dbReference type="AlphaFoldDB" id="A0A1Y2C0N4"/>
<keyword evidence="3 6" id="KW-0175">Coiled coil</keyword>
<evidence type="ECO:0000256" key="6">
    <source>
        <dbReference type="SAM" id="Coils"/>
    </source>
</evidence>
<dbReference type="OrthoDB" id="49058at2759"/>
<dbReference type="STRING" id="329046.A0A1Y2C0N4"/>
<feature type="coiled-coil region" evidence="6">
    <location>
        <begin position="232"/>
        <end position="287"/>
    </location>
</feature>
<dbReference type="PANTHER" id="PTHR44281:SF2">
    <property type="entry name" value="SPINDLE ASSEMBLY ABNORMAL PROTEIN 6 HOMOLOG"/>
    <property type="match status" value="1"/>
</dbReference>
<dbReference type="InterPro" id="IPR032396">
    <property type="entry name" value="SAS-6_N"/>
</dbReference>
<keyword evidence="4" id="KW-0206">Cytoskeleton</keyword>
<protein>
    <recommendedName>
        <fullName evidence="8">Spindle assembly abnormal protein 6 N-terminal domain-containing protein</fullName>
    </recommendedName>
</protein>
<keyword evidence="2" id="KW-0963">Cytoplasm</keyword>
<evidence type="ECO:0000313" key="10">
    <source>
        <dbReference type="Proteomes" id="UP000193642"/>
    </source>
</evidence>
<name>A0A1Y2C0N4_9FUNG</name>
<comment type="caution">
    <text evidence="9">The sequence shown here is derived from an EMBL/GenBank/DDBJ whole genome shotgun (WGS) entry which is preliminary data.</text>
</comment>
<evidence type="ECO:0000259" key="8">
    <source>
        <dbReference type="Pfam" id="PF16531"/>
    </source>
</evidence>
<organism evidence="9 10">
    <name type="scientific">Rhizoclosmatium globosum</name>
    <dbReference type="NCBI Taxonomy" id="329046"/>
    <lineage>
        <taxon>Eukaryota</taxon>
        <taxon>Fungi</taxon>
        <taxon>Fungi incertae sedis</taxon>
        <taxon>Chytridiomycota</taxon>
        <taxon>Chytridiomycota incertae sedis</taxon>
        <taxon>Chytridiomycetes</taxon>
        <taxon>Chytridiales</taxon>
        <taxon>Chytriomycetaceae</taxon>
        <taxon>Rhizoclosmatium</taxon>
    </lineage>
</organism>
<dbReference type="InterPro" id="IPR038558">
    <property type="entry name" value="SAS-6_N_sf"/>
</dbReference>
<keyword evidence="5" id="KW-0131">Cell cycle</keyword>
<evidence type="ECO:0000256" key="1">
    <source>
        <dbReference type="ARBA" id="ARBA00004300"/>
    </source>
</evidence>
<gene>
    <name evidence="9" type="ORF">BCR33DRAFT_719424</name>
</gene>